<dbReference type="GO" id="GO:0008202">
    <property type="term" value="P:steroid metabolic process"/>
    <property type="evidence" value="ECO:0007669"/>
    <property type="project" value="UniProtKB-ARBA"/>
</dbReference>
<gene>
    <name evidence="8" type="ORF">C1871_15600</name>
    <name evidence="7" type="ORF">C1872_15245</name>
</gene>
<evidence type="ECO:0000259" key="6">
    <source>
        <dbReference type="Pfam" id="PF00890"/>
    </source>
</evidence>
<dbReference type="InterPro" id="IPR019546">
    <property type="entry name" value="TAT_signal_bac_arc"/>
</dbReference>
<keyword evidence="4" id="KW-0560">Oxidoreductase</keyword>
<dbReference type="SUPFAM" id="SSF56425">
    <property type="entry name" value="Succinate dehydrogenase/fumarate reductase flavoprotein, catalytic domain"/>
    <property type="match status" value="1"/>
</dbReference>
<dbReference type="RefSeq" id="WP_015760026.1">
    <property type="nucleotide sequence ID" value="NZ_AP031442.1"/>
</dbReference>
<keyword evidence="2" id="KW-0285">Flavoprotein</keyword>
<dbReference type="AlphaFoldDB" id="A0A369MW31"/>
<proteinExistence type="predicted"/>
<dbReference type="PANTHER" id="PTHR43400:SF10">
    <property type="entry name" value="3-OXOSTEROID 1-DEHYDROGENASE"/>
    <property type="match status" value="1"/>
</dbReference>
<feature type="region of interest" description="Disordered" evidence="5">
    <location>
        <begin position="37"/>
        <end position="59"/>
    </location>
</feature>
<dbReference type="InterPro" id="IPR027477">
    <property type="entry name" value="Succ_DH/fumarate_Rdtase_cat_sf"/>
</dbReference>
<dbReference type="InterPro" id="IPR036188">
    <property type="entry name" value="FAD/NAD-bd_sf"/>
</dbReference>
<comment type="caution">
    <text evidence="8">The sequence shown here is derived from an EMBL/GenBank/DDBJ whole genome shotgun (WGS) entry which is preliminary data.</text>
</comment>
<feature type="compositionally biased region" description="Low complexity" evidence="5">
    <location>
        <begin position="37"/>
        <end position="50"/>
    </location>
</feature>
<dbReference type="NCBIfam" id="TIGR01409">
    <property type="entry name" value="TAT_signal_seq"/>
    <property type="match status" value="1"/>
</dbReference>
<evidence type="ECO:0000256" key="4">
    <source>
        <dbReference type="ARBA" id="ARBA00023002"/>
    </source>
</evidence>
<feature type="domain" description="FAD-dependent oxidoreductase 2 FAD-binding" evidence="6">
    <location>
        <begin position="80"/>
        <end position="552"/>
    </location>
</feature>
<evidence type="ECO:0000256" key="2">
    <source>
        <dbReference type="ARBA" id="ARBA00022630"/>
    </source>
</evidence>
<dbReference type="Pfam" id="PF00890">
    <property type="entry name" value="FAD_binding_2"/>
    <property type="match status" value="1"/>
</dbReference>
<dbReference type="Proteomes" id="UP000253752">
    <property type="component" value="Unassembled WGS sequence"/>
</dbReference>
<name>A0A369MW31_EGGLN</name>
<evidence type="ECO:0000313" key="8">
    <source>
        <dbReference type="EMBL" id="RDB80457.1"/>
    </source>
</evidence>
<sequence length="584" mass="62144">MEDISRRSFLTGAVAVAGIAATAGLAGCAPQQTSEATAGSSAQAAPAGSGKTTIGQTPAWLGDAPQIEESDIVNTMETELLIVGAGNAGMAAAVLATDLGIDFVVAEKAGAVGATRNWYGAVNIPECAEAGKEVDTVKLNNVLRQAFGGKNDMRVVKVWLDESADTHAWVKQIMSDYGYEVSFDSDQGLGHGGVGIDMYVPPIQVNYNAREDCPEEYAKLKRNELFEDYINKQGHEVTYGFDLVKLTTDDAGAVTGAIFDTKEGYVHVKARNTLMTTGGYAANAEMLDSLNPILSKCLTASDWTPGNTGMGIKAALWAGAMKDPQSAAFVFDRGAVEPGTKAGWTQQSLENGEPMLPATGQFNPGSQPFLKMNLHGERFFNESANYDWAPHAAASQPGGVYLEVWDAGFAEDIERFHSLGCASLTRVMVNTVGMGTDGYLQEWIDKGIVVKADTLEELADGLKLEGAHKEAFLATIERYNELYDAQEDVDFGKEPYLLSQIRTAPFYGVTLGGTLLDTSDGLRINADMQVLDTNAEVIPGLYAAGNCGGSVFADGYYNLTHGMACGRALTFARHAVNHIAGTKA</sequence>
<evidence type="ECO:0000313" key="10">
    <source>
        <dbReference type="Proteomes" id="UP000253857"/>
    </source>
</evidence>
<evidence type="ECO:0000256" key="5">
    <source>
        <dbReference type="SAM" id="MobiDB-lite"/>
    </source>
</evidence>
<keyword evidence="3" id="KW-0274">FAD</keyword>
<dbReference type="GO" id="GO:0033765">
    <property type="term" value="F:steroid dehydrogenase activity, acting on the CH-CH group of donors"/>
    <property type="evidence" value="ECO:0007669"/>
    <property type="project" value="UniProtKB-ARBA"/>
</dbReference>
<evidence type="ECO:0000256" key="1">
    <source>
        <dbReference type="ARBA" id="ARBA00001974"/>
    </source>
</evidence>
<dbReference type="Proteomes" id="UP000253857">
    <property type="component" value="Unassembled WGS sequence"/>
</dbReference>
<dbReference type="InterPro" id="IPR006311">
    <property type="entry name" value="TAT_signal"/>
</dbReference>
<reference evidence="9 10" key="1">
    <citation type="journal article" date="2018" name="Elife">
        <title>Discovery and characterization of a prevalent human gut bacterial enzyme sufficient for the inactivation of a family of plant toxins.</title>
        <authorList>
            <person name="Koppel N."/>
            <person name="Bisanz J.E."/>
            <person name="Pandelia M.E."/>
            <person name="Turnbaugh P.J."/>
            <person name="Balskus E.P."/>
        </authorList>
    </citation>
    <scope>NUCLEOTIDE SEQUENCE [LARGE SCALE GENOMIC DNA]</scope>
    <source>
        <strain evidence="8 10">FAA1-1-60AUCSF</strain>
        <strain evidence="7 9">MR1 #12</strain>
    </source>
</reference>
<dbReference type="PANTHER" id="PTHR43400">
    <property type="entry name" value="FUMARATE REDUCTASE"/>
    <property type="match status" value="1"/>
</dbReference>
<evidence type="ECO:0000313" key="7">
    <source>
        <dbReference type="EMBL" id="RDB74404.1"/>
    </source>
</evidence>
<dbReference type="PROSITE" id="PS51257">
    <property type="entry name" value="PROKAR_LIPOPROTEIN"/>
    <property type="match status" value="1"/>
</dbReference>
<evidence type="ECO:0000256" key="3">
    <source>
        <dbReference type="ARBA" id="ARBA00022827"/>
    </source>
</evidence>
<evidence type="ECO:0000313" key="9">
    <source>
        <dbReference type="Proteomes" id="UP000253752"/>
    </source>
</evidence>
<dbReference type="SUPFAM" id="SSF51905">
    <property type="entry name" value="FAD/NAD(P)-binding domain"/>
    <property type="match status" value="1"/>
</dbReference>
<dbReference type="InterPro" id="IPR050315">
    <property type="entry name" value="FAD-oxidoreductase_2"/>
</dbReference>
<comment type="cofactor">
    <cofactor evidence="1">
        <name>FAD</name>
        <dbReference type="ChEBI" id="CHEBI:57692"/>
    </cofactor>
</comment>
<dbReference type="Gene3D" id="3.90.700.10">
    <property type="entry name" value="Succinate dehydrogenase/fumarate reductase flavoprotein, catalytic domain"/>
    <property type="match status" value="1"/>
</dbReference>
<dbReference type="Gene3D" id="3.50.50.60">
    <property type="entry name" value="FAD/NAD(P)-binding domain"/>
    <property type="match status" value="2"/>
</dbReference>
<dbReference type="InterPro" id="IPR003953">
    <property type="entry name" value="FAD-dep_OxRdtase_2_FAD-bd"/>
</dbReference>
<accession>A0A369MW31</accession>
<organism evidence="8 10">
    <name type="scientific">Eggerthella lenta</name>
    <name type="common">Eubacterium lentum</name>
    <dbReference type="NCBI Taxonomy" id="84112"/>
    <lineage>
        <taxon>Bacteria</taxon>
        <taxon>Bacillati</taxon>
        <taxon>Actinomycetota</taxon>
        <taxon>Coriobacteriia</taxon>
        <taxon>Eggerthellales</taxon>
        <taxon>Eggerthellaceae</taxon>
        <taxon>Eggerthella</taxon>
    </lineage>
</organism>
<protein>
    <submittedName>
        <fullName evidence="8">FAD-binding protein</fullName>
    </submittedName>
</protein>
<dbReference type="EMBL" id="PPTY01000066">
    <property type="protein sequence ID" value="RDB80457.1"/>
    <property type="molecule type" value="Genomic_DNA"/>
</dbReference>
<dbReference type="EMBL" id="PPTX01000039">
    <property type="protein sequence ID" value="RDB74404.1"/>
    <property type="molecule type" value="Genomic_DNA"/>
</dbReference>
<dbReference type="PROSITE" id="PS51318">
    <property type="entry name" value="TAT"/>
    <property type="match status" value="1"/>
</dbReference>